<dbReference type="EMBL" id="BOMG01000092">
    <property type="protein sequence ID" value="GID58847.1"/>
    <property type="molecule type" value="Genomic_DNA"/>
</dbReference>
<accession>A0ABQ3XK17</accession>
<dbReference type="Gene3D" id="1.25.40.10">
    <property type="entry name" value="Tetratricopeptide repeat domain"/>
    <property type="match status" value="1"/>
</dbReference>
<evidence type="ECO:0008006" key="3">
    <source>
        <dbReference type="Google" id="ProtNLM"/>
    </source>
</evidence>
<comment type="caution">
    <text evidence="1">The sequence shown here is derived from an EMBL/GenBank/DDBJ whole genome shotgun (WGS) entry which is preliminary data.</text>
</comment>
<dbReference type="RefSeq" id="WP_203804148.1">
    <property type="nucleotide sequence ID" value="NZ_BAAAQE010000093.1"/>
</dbReference>
<dbReference type="SUPFAM" id="SSF48452">
    <property type="entry name" value="TPR-like"/>
    <property type="match status" value="1"/>
</dbReference>
<proteinExistence type="predicted"/>
<protein>
    <recommendedName>
        <fullName evidence="3">Tetratricopeptide repeat protein</fullName>
    </recommendedName>
</protein>
<sequence>MSTGERIEQARKAYEQAVYRGDVEGLAGAESGLADLEADTALARGRILHARFLADRASGEDPAELPLFERAAELYRSLADSRGEGEALFWIGCVHQVIRRDNAVAVALFERARQSASDAGDLPTQAEALRHLGIAAHMAGRLSKACELLEESSRLRQRIGALSGVAANMVGLAYIASAQNRHSDATAILDEAHVIATSQQAHAIIRQIEEARAAIEN</sequence>
<organism evidence="1 2">
    <name type="scientific">Actinoplanes couchii</name>
    <dbReference type="NCBI Taxonomy" id="403638"/>
    <lineage>
        <taxon>Bacteria</taxon>
        <taxon>Bacillati</taxon>
        <taxon>Actinomycetota</taxon>
        <taxon>Actinomycetes</taxon>
        <taxon>Micromonosporales</taxon>
        <taxon>Micromonosporaceae</taxon>
        <taxon>Actinoplanes</taxon>
    </lineage>
</organism>
<evidence type="ECO:0000313" key="2">
    <source>
        <dbReference type="Proteomes" id="UP000612282"/>
    </source>
</evidence>
<keyword evidence="2" id="KW-1185">Reference proteome</keyword>
<name>A0ABQ3XK17_9ACTN</name>
<evidence type="ECO:0000313" key="1">
    <source>
        <dbReference type="EMBL" id="GID58847.1"/>
    </source>
</evidence>
<dbReference type="Proteomes" id="UP000612282">
    <property type="component" value="Unassembled WGS sequence"/>
</dbReference>
<gene>
    <name evidence="1" type="ORF">Aco03nite_072510</name>
</gene>
<reference evidence="1 2" key="1">
    <citation type="submission" date="2021-01" db="EMBL/GenBank/DDBJ databases">
        <title>Whole genome shotgun sequence of Actinoplanes couchii NBRC 106145.</title>
        <authorList>
            <person name="Komaki H."/>
            <person name="Tamura T."/>
        </authorList>
    </citation>
    <scope>NUCLEOTIDE SEQUENCE [LARGE SCALE GENOMIC DNA]</scope>
    <source>
        <strain evidence="1 2">NBRC 106145</strain>
    </source>
</reference>
<dbReference type="InterPro" id="IPR011990">
    <property type="entry name" value="TPR-like_helical_dom_sf"/>
</dbReference>